<evidence type="ECO:0000313" key="3">
    <source>
        <dbReference type="EMBL" id="VWC22270.1"/>
    </source>
</evidence>
<dbReference type="RefSeq" id="WP_034199382.1">
    <property type="nucleotide sequence ID" value="NZ_CABVQD010000027.1"/>
</dbReference>
<accession>A0A6P2QHF1</accession>
<dbReference type="InterPro" id="IPR024185">
    <property type="entry name" value="FTHF_cligase-like_sf"/>
</dbReference>
<dbReference type="EMBL" id="CABVQD010000027">
    <property type="protein sequence ID" value="VWC22270.1"/>
    <property type="molecule type" value="Genomic_DNA"/>
</dbReference>
<protein>
    <submittedName>
        <fullName evidence="3">Membrane protein</fullName>
    </submittedName>
</protein>
<evidence type="ECO:0000313" key="4">
    <source>
        <dbReference type="Proteomes" id="UP000494330"/>
    </source>
</evidence>
<keyword evidence="1" id="KW-0732">Signal</keyword>
<feature type="signal peptide" evidence="1">
    <location>
        <begin position="1"/>
        <end position="19"/>
    </location>
</feature>
<feature type="chain" id="PRO_5044426948" evidence="1">
    <location>
        <begin position="20"/>
        <end position="246"/>
    </location>
</feature>
<sequence>MSARAAILARLRAAAPGVAATAAAALDGRIDTHYDRRRAPAQPDPQALVQAMQAALTASHAEVWCASADTWPAQLAARLADAGVHRLLLDPARTESAALARALPGTVAPIPFDRPIEAWKTELFDTIDAGFTVARSGIAATGTLVLAPDAGTPRTVSLVPPLHVALVHANTLHADLHAAAHAERWHAGMPTNLVLVSGPSKTSDIQQTLAYGAHGPRRLWVVIVTGPAADMAATHPAATACEDLPR</sequence>
<dbReference type="SUPFAM" id="SSF100950">
    <property type="entry name" value="NagB/RpiA/CoA transferase-like"/>
    <property type="match status" value="1"/>
</dbReference>
<dbReference type="InterPro" id="IPR003741">
    <property type="entry name" value="LUD_dom"/>
</dbReference>
<feature type="domain" description="LUD" evidence="2">
    <location>
        <begin position="52"/>
        <end position="224"/>
    </location>
</feature>
<keyword evidence="4" id="KW-1185">Reference proteome</keyword>
<dbReference type="AlphaFoldDB" id="A0A6P2QHF1"/>
<evidence type="ECO:0000256" key="1">
    <source>
        <dbReference type="SAM" id="SignalP"/>
    </source>
</evidence>
<dbReference type="PANTHER" id="PTHR43682:SF1">
    <property type="entry name" value="LACTATE UTILIZATION PROTEIN C"/>
    <property type="match status" value="1"/>
</dbReference>
<dbReference type="Proteomes" id="UP000494330">
    <property type="component" value="Unassembled WGS sequence"/>
</dbReference>
<dbReference type="Pfam" id="PF02589">
    <property type="entry name" value="LUD_dom"/>
    <property type="match status" value="1"/>
</dbReference>
<proteinExistence type="predicted"/>
<dbReference type="Gene3D" id="3.40.50.10420">
    <property type="entry name" value="NagB/RpiA/CoA transferase-like"/>
    <property type="match status" value="1"/>
</dbReference>
<gene>
    <name evidence="3" type="ORF">BPA30113_05805</name>
</gene>
<reference evidence="3 4" key="1">
    <citation type="submission" date="2019-09" db="EMBL/GenBank/DDBJ databases">
        <authorList>
            <person name="Depoorter E."/>
        </authorList>
    </citation>
    <scope>NUCLEOTIDE SEQUENCE [LARGE SCALE GENOMIC DNA]</scope>
    <source>
        <strain evidence="3">LMG 30113</strain>
    </source>
</reference>
<dbReference type="InterPro" id="IPR037171">
    <property type="entry name" value="NagB/RpiA_transferase-like"/>
</dbReference>
<organism evidence="3 4">
    <name type="scientific">Burkholderia paludis</name>
    <dbReference type="NCBI Taxonomy" id="1506587"/>
    <lineage>
        <taxon>Bacteria</taxon>
        <taxon>Pseudomonadati</taxon>
        <taxon>Pseudomonadota</taxon>
        <taxon>Betaproteobacteria</taxon>
        <taxon>Burkholderiales</taxon>
        <taxon>Burkholderiaceae</taxon>
        <taxon>Burkholderia</taxon>
        <taxon>Burkholderia cepacia complex</taxon>
    </lineage>
</organism>
<dbReference type="PANTHER" id="PTHR43682">
    <property type="entry name" value="LACTATE UTILIZATION PROTEIN C"/>
    <property type="match status" value="1"/>
</dbReference>
<name>A0A6P2QHF1_9BURK</name>
<evidence type="ECO:0000259" key="2">
    <source>
        <dbReference type="Pfam" id="PF02589"/>
    </source>
</evidence>